<keyword evidence="2" id="KW-1185">Reference proteome</keyword>
<comment type="caution">
    <text evidence="1">The sequence shown here is derived from an EMBL/GenBank/DDBJ whole genome shotgun (WGS) entry which is preliminary data.</text>
</comment>
<accession>A0A369KT52</accession>
<organism evidence="1 2">
    <name type="scientific">Spirobacillus cienkowskii</name>
    <dbReference type="NCBI Taxonomy" id="495820"/>
    <lineage>
        <taxon>Bacteria</taxon>
        <taxon>Pseudomonadati</taxon>
        <taxon>Bdellovibrionota</taxon>
        <taxon>Oligoflexia</taxon>
        <taxon>Silvanigrellales</taxon>
        <taxon>Spirobacillus</taxon>
    </lineage>
</organism>
<protein>
    <submittedName>
        <fullName evidence="1">Uncharacterized protein</fullName>
    </submittedName>
</protein>
<gene>
    <name evidence="1" type="ORF">DCC88_04590</name>
</gene>
<evidence type="ECO:0000313" key="1">
    <source>
        <dbReference type="EMBL" id="RDB36560.1"/>
    </source>
</evidence>
<dbReference type="Proteomes" id="UP000253934">
    <property type="component" value="Unassembled WGS sequence"/>
</dbReference>
<sequence length="470" mass="55002">MSNIIIQKIISEFEQDFDTFENYLLLSTEINEFKDYLLNYRGMPVKLNESSFQLSQFAKQFTENIISYFVNIFSKSGLFSCQNHEITNILCEVEKSVNLILYYWFGLKDRNYQFMTLIHFYNINNVSSVFLTKNNQDFSVTLTEYGIKFGSADSLHEPKCMPVSKVCALTNFYTPNDERVLFARIRTVQREICLLIDDWEHLNSVLAVDYGTKYHNLQQNYSKKSEEEFEAVSQKMNIRRDTLALWCMESFCEFQDWITFLKSKNNFNEDILSEIDAAAALLLSAVQKIFLPASVSRHRYCSEILPLFKKFAMSRIAMNSDDLSSHLLLQVIQSSEGKSFSNLLLSFIEKKPFEWSLTFDPSSVLKAFSWSYSREHHILLCLIYTISYFRKIVPNYVDNHQLSDIATTIQMPETFAIDPQHKILNFEKSDLSPELFEKLYLIAKGYLEKNFKVTKNNEELYMFVLNGLKL</sequence>
<reference evidence="1" key="1">
    <citation type="submission" date="2018-04" db="EMBL/GenBank/DDBJ databases">
        <title>Draft genome sequence of the Candidatus Spirobacillus cienkowskii, a pathogen of freshwater Daphnia species, reconstructed from hemolymph metagenomic reads.</title>
        <authorList>
            <person name="Bresciani L."/>
            <person name="Lemos L.N."/>
            <person name="Wale N."/>
            <person name="Lin J.Y."/>
            <person name="Fernandes G.R."/>
            <person name="Duffy M.A."/>
            <person name="Rodrigues J.M."/>
        </authorList>
    </citation>
    <scope>NUCLEOTIDE SEQUENCE [LARGE SCALE GENOMIC DNA]</scope>
    <source>
        <strain evidence="1">Binning01</strain>
    </source>
</reference>
<dbReference type="EMBL" id="QOVW01000059">
    <property type="protein sequence ID" value="RDB36560.1"/>
    <property type="molecule type" value="Genomic_DNA"/>
</dbReference>
<proteinExistence type="predicted"/>
<name>A0A369KT52_9BACT</name>
<evidence type="ECO:0000313" key="2">
    <source>
        <dbReference type="Proteomes" id="UP000253934"/>
    </source>
</evidence>
<dbReference type="AlphaFoldDB" id="A0A369KT52"/>